<comment type="caution">
    <text evidence="2">The sequence shown here is derived from an EMBL/GenBank/DDBJ whole genome shotgun (WGS) entry which is preliminary data.</text>
</comment>
<dbReference type="InterPro" id="IPR011051">
    <property type="entry name" value="RmlC_Cupin_sf"/>
</dbReference>
<dbReference type="CDD" id="cd06121">
    <property type="entry name" value="cupin_YML079wp"/>
    <property type="match status" value="1"/>
</dbReference>
<organism evidence="2">
    <name type="scientific">Symploca sp. SIO1C4</name>
    <dbReference type="NCBI Taxonomy" id="2607765"/>
    <lineage>
        <taxon>Bacteria</taxon>
        <taxon>Bacillati</taxon>
        <taxon>Cyanobacteriota</taxon>
        <taxon>Cyanophyceae</taxon>
        <taxon>Coleofasciculales</taxon>
        <taxon>Coleofasciculaceae</taxon>
        <taxon>Symploca</taxon>
    </lineage>
</organism>
<dbReference type="InterPro" id="IPR039935">
    <property type="entry name" value="YML079W-like"/>
</dbReference>
<dbReference type="Gene3D" id="2.60.120.10">
    <property type="entry name" value="Jelly Rolls"/>
    <property type="match status" value="1"/>
</dbReference>
<dbReference type="InterPro" id="IPR014710">
    <property type="entry name" value="RmlC-like_jellyroll"/>
</dbReference>
<dbReference type="InterPro" id="IPR009327">
    <property type="entry name" value="Cupin_DUF985"/>
</dbReference>
<reference evidence="2" key="1">
    <citation type="submission" date="2019-11" db="EMBL/GenBank/DDBJ databases">
        <title>Genomic insights into an expanded diversity of filamentous marine cyanobacteria reveals the extraordinary biosynthetic potential of Moorea and Okeania.</title>
        <authorList>
            <person name="Ferreira Leao T."/>
            <person name="Wang M."/>
            <person name="Moss N."/>
            <person name="Da Silva R."/>
            <person name="Sanders J."/>
            <person name="Nurk S."/>
            <person name="Gurevich A."/>
            <person name="Humphrey G."/>
            <person name="Reher R."/>
            <person name="Zhu Q."/>
            <person name="Belda-Ferre P."/>
            <person name="Glukhov E."/>
            <person name="Rex R."/>
            <person name="Dorrestein P.C."/>
            <person name="Knight R."/>
            <person name="Pevzner P."/>
            <person name="Gerwick W.H."/>
            <person name="Gerwick L."/>
        </authorList>
    </citation>
    <scope>NUCLEOTIDE SEQUENCE</scope>
    <source>
        <strain evidence="2">SIO1C4</strain>
    </source>
</reference>
<dbReference type="PANTHER" id="PTHR33387">
    <property type="entry name" value="RMLC-LIKE JELLY ROLL FOLD PROTEIN"/>
    <property type="match status" value="1"/>
</dbReference>
<proteinExistence type="predicted"/>
<gene>
    <name evidence="2" type="ORF">F6J89_22515</name>
</gene>
<dbReference type="Pfam" id="PF06172">
    <property type="entry name" value="Cupin_5"/>
    <property type="match status" value="1"/>
</dbReference>
<protein>
    <submittedName>
        <fullName evidence="2">Cupin domain-containing protein</fullName>
    </submittedName>
</protein>
<dbReference type="SUPFAM" id="SSF51182">
    <property type="entry name" value="RmlC-like cupins"/>
    <property type="match status" value="1"/>
</dbReference>
<evidence type="ECO:0000313" key="2">
    <source>
        <dbReference type="EMBL" id="NER30320.1"/>
    </source>
</evidence>
<dbReference type="AlphaFoldDB" id="A0A6B3NFB9"/>
<evidence type="ECO:0000259" key="1">
    <source>
        <dbReference type="Pfam" id="PF06172"/>
    </source>
</evidence>
<accession>A0A6B3NFB9</accession>
<name>A0A6B3NFB9_9CYAN</name>
<dbReference type="EMBL" id="JAAHFQ010000529">
    <property type="protein sequence ID" value="NER30320.1"/>
    <property type="molecule type" value="Genomic_DNA"/>
</dbReference>
<dbReference type="PANTHER" id="PTHR33387:SF3">
    <property type="entry name" value="DUF985 DOMAIN-CONTAINING PROTEIN"/>
    <property type="match status" value="1"/>
</dbReference>
<feature type="domain" description="DUF985" evidence="1">
    <location>
        <begin position="7"/>
        <end position="134"/>
    </location>
</feature>
<sequence length="157" mass="17766">MQTSHLKPLNLVEHPEGGRYQEVFRSNTSVSTADSSVRCSLTHIYFSLNPDEKSHFHRVNGDEVWNFYKGKGLYLYLWDGTHSPPQRITLSPEENQFCYVIPSGMWQAAEPIQDKVLVGCSVAPGFEFTGFELLSSTSEEGQRLLSIAPNWQQLVLS</sequence>